<dbReference type="GO" id="GO:0046052">
    <property type="term" value="P:UTP catabolic process"/>
    <property type="evidence" value="ECO:0007669"/>
    <property type="project" value="TreeGrafter"/>
</dbReference>
<dbReference type="Pfam" id="PF03819">
    <property type="entry name" value="MazG"/>
    <property type="match status" value="2"/>
</dbReference>
<dbReference type="FunFam" id="1.10.287.1080:FF:000003">
    <property type="entry name" value="Nucleoside triphosphate pyrophosphohydrolase"/>
    <property type="match status" value="1"/>
</dbReference>
<comment type="catalytic activity">
    <reaction evidence="1">
        <text>ATP + H2O = AMP + diphosphate + H(+)</text>
        <dbReference type="Rhea" id="RHEA:14245"/>
        <dbReference type="ChEBI" id="CHEBI:15377"/>
        <dbReference type="ChEBI" id="CHEBI:15378"/>
        <dbReference type="ChEBI" id="CHEBI:30616"/>
        <dbReference type="ChEBI" id="CHEBI:33019"/>
        <dbReference type="ChEBI" id="CHEBI:456215"/>
        <dbReference type="EC" id="3.6.1.8"/>
    </reaction>
</comment>
<protein>
    <recommendedName>
        <fullName evidence="4">Nucleoside triphosphate pyrophosphohydrolase</fullName>
        <ecNumber evidence="3">3.6.1.8</ecNumber>
    </recommendedName>
</protein>
<dbReference type="EMBL" id="VIKS01000018">
    <property type="protein sequence ID" value="TQV80307.1"/>
    <property type="molecule type" value="Genomic_DNA"/>
</dbReference>
<feature type="domain" description="NTP pyrophosphohydrolase MazG-like" evidence="5">
    <location>
        <begin position="38"/>
        <end position="111"/>
    </location>
</feature>
<dbReference type="PANTHER" id="PTHR30522:SF0">
    <property type="entry name" value="NUCLEOSIDE TRIPHOSPHATE PYROPHOSPHOHYDROLASE"/>
    <property type="match status" value="1"/>
</dbReference>
<dbReference type="InterPro" id="IPR048015">
    <property type="entry name" value="NTP-PPase_MazG-like_N"/>
</dbReference>
<dbReference type="GO" id="GO:0006950">
    <property type="term" value="P:response to stress"/>
    <property type="evidence" value="ECO:0007669"/>
    <property type="project" value="UniProtKB-ARBA"/>
</dbReference>
<dbReference type="GO" id="GO:0047693">
    <property type="term" value="F:ATP diphosphatase activity"/>
    <property type="evidence" value="ECO:0007669"/>
    <property type="project" value="UniProtKB-EC"/>
</dbReference>
<dbReference type="InterPro" id="IPR048011">
    <property type="entry name" value="NTP-PPase_MazG-like_C"/>
</dbReference>
<keyword evidence="7" id="KW-1185">Reference proteome</keyword>
<dbReference type="EC" id="3.6.1.8" evidence="3"/>
<reference evidence="6 7" key="1">
    <citation type="submission" date="2019-07" db="EMBL/GenBank/DDBJ databases">
        <title>Draft genome for Aliikangiella sp. M105.</title>
        <authorList>
            <person name="Wang G."/>
        </authorList>
    </citation>
    <scope>NUCLEOTIDE SEQUENCE [LARGE SCALE GENOMIC DNA]</scope>
    <source>
        <strain evidence="6 7">M105</strain>
    </source>
</reference>
<dbReference type="FunFam" id="1.10.287.1080:FF:000001">
    <property type="entry name" value="Nucleoside triphosphate pyrophosphohydrolase"/>
    <property type="match status" value="1"/>
</dbReference>
<keyword evidence="6" id="KW-0378">Hydrolase</keyword>
<dbReference type="GO" id="GO:0046081">
    <property type="term" value="P:dUTP catabolic process"/>
    <property type="evidence" value="ECO:0007669"/>
    <property type="project" value="TreeGrafter"/>
</dbReference>
<comment type="caution">
    <text evidence="6">The sequence shown here is derived from an EMBL/GenBank/DDBJ whole genome shotgun (WGS) entry which is preliminary data.</text>
</comment>
<dbReference type="GO" id="GO:0006203">
    <property type="term" value="P:dGTP catabolic process"/>
    <property type="evidence" value="ECO:0007669"/>
    <property type="project" value="TreeGrafter"/>
</dbReference>
<accession>A0A545TSW6</accession>
<organism evidence="6 7">
    <name type="scientific">Aliikangiella coralliicola</name>
    <dbReference type="NCBI Taxonomy" id="2592383"/>
    <lineage>
        <taxon>Bacteria</taxon>
        <taxon>Pseudomonadati</taxon>
        <taxon>Pseudomonadota</taxon>
        <taxon>Gammaproteobacteria</taxon>
        <taxon>Oceanospirillales</taxon>
        <taxon>Pleioneaceae</taxon>
        <taxon>Aliikangiella</taxon>
    </lineage>
</organism>
<evidence type="ECO:0000256" key="2">
    <source>
        <dbReference type="ARBA" id="ARBA00061115"/>
    </source>
</evidence>
<dbReference type="Proteomes" id="UP000315439">
    <property type="component" value="Unassembled WGS sequence"/>
</dbReference>
<dbReference type="SUPFAM" id="SSF101386">
    <property type="entry name" value="all-alpha NTP pyrophosphatases"/>
    <property type="match status" value="2"/>
</dbReference>
<gene>
    <name evidence="6" type="primary">mazG</name>
    <name evidence="6" type="ORF">FLL46_26645</name>
</gene>
<evidence type="ECO:0000259" key="5">
    <source>
        <dbReference type="Pfam" id="PF03819"/>
    </source>
</evidence>
<evidence type="ECO:0000313" key="7">
    <source>
        <dbReference type="Proteomes" id="UP000315439"/>
    </source>
</evidence>
<name>A0A545TSW6_9GAMM</name>
<proteinExistence type="inferred from homology"/>
<dbReference type="NCBIfam" id="TIGR00444">
    <property type="entry name" value="mazG"/>
    <property type="match status" value="1"/>
</dbReference>
<evidence type="ECO:0000313" key="6">
    <source>
        <dbReference type="EMBL" id="TQV80307.1"/>
    </source>
</evidence>
<dbReference type="Gene3D" id="1.10.287.1080">
    <property type="entry name" value="MazG-like"/>
    <property type="match status" value="2"/>
</dbReference>
<dbReference type="PANTHER" id="PTHR30522">
    <property type="entry name" value="NUCLEOSIDE TRIPHOSPHATE PYROPHOSPHOHYDROLASE"/>
    <property type="match status" value="1"/>
</dbReference>
<dbReference type="OrthoDB" id="9808939at2"/>
<comment type="similarity">
    <text evidence="2">Belongs to the nucleoside triphosphate pyrophosphohydrolase family.</text>
</comment>
<evidence type="ECO:0000256" key="1">
    <source>
        <dbReference type="ARBA" id="ARBA00052141"/>
    </source>
</evidence>
<dbReference type="GO" id="GO:0046076">
    <property type="term" value="P:dTTP catabolic process"/>
    <property type="evidence" value="ECO:0007669"/>
    <property type="project" value="TreeGrafter"/>
</dbReference>
<sequence length="268" mass="31262">MAEKLLAQVENSSGIDKLLAVMSSLRDREGGCPWDLEQDYQTILPFTIEEVYEVAEAIESKDFDSLKDELGDLLFQVVFYAQLTKEEKRFDFYAIVENICDKLVRRHPHVFGDVQFESEKQLKQAWEEQKHQERQQKSKTNTSVLDDIPKALPELKRAQKIQKRVAKIGFDWENVDQVWDKVKEECEEITLAADQGDSENLEEEVGDLLFAVVNLSRHYGIDADMALRKANQKFDSRFRKVETFSEKPLNQSTLEELELLWQRAKKTR</sequence>
<dbReference type="CDD" id="cd11528">
    <property type="entry name" value="NTP-PPase_MazG_Nterm"/>
    <property type="match status" value="1"/>
</dbReference>
<dbReference type="InterPro" id="IPR011551">
    <property type="entry name" value="NTP_PyrPHydrolase_MazG"/>
</dbReference>
<dbReference type="AlphaFoldDB" id="A0A545TSW6"/>
<feature type="domain" description="NTP pyrophosphohydrolase MazG-like" evidence="5">
    <location>
        <begin position="181"/>
        <end position="240"/>
    </location>
</feature>
<dbReference type="GO" id="GO:0046061">
    <property type="term" value="P:dATP catabolic process"/>
    <property type="evidence" value="ECO:0007669"/>
    <property type="project" value="TreeGrafter"/>
</dbReference>
<dbReference type="CDD" id="cd11529">
    <property type="entry name" value="NTP-PPase_MazG_Cterm"/>
    <property type="match status" value="1"/>
</dbReference>
<dbReference type="NCBIfam" id="NF007113">
    <property type="entry name" value="PRK09562.1"/>
    <property type="match status" value="1"/>
</dbReference>
<evidence type="ECO:0000256" key="4">
    <source>
        <dbReference type="ARBA" id="ARBA00074799"/>
    </source>
</evidence>
<dbReference type="InterPro" id="IPR004518">
    <property type="entry name" value="MazG-like_dom"/>
</dbReference>
<evidence type="ECO:0000256" key="3">
    <source>
        <dbReference type="ARBA" id="ARBA00066372"/>
    </source>
</evidence>
<dbReference type="GO" id="GO:0046047">
    <property type="term" value="P:TTP catabolic process"/>
    <property type="evidence" value="ECO:0007669"/>
    <property type="project" value="TreeGrafter"/>
</dbReference>